<keyword evidence="3" id="KW-1185">Reference proteome</keyword>
<accession>A0A5P1FJW2</accession>
<sequence>MEDNKKAAKAFVDNYFPVKQPKSRFPDVLNDLFPPNSQQEASKREGYGGQSSNAVADGYSRGKANSVVYFEVSEPCSMGSSVDYGCRDNYYPNRQPGNFNEKKKDKNDGYEYLNPENSRGEWWQGSLYY</sequence>
<dbReference type="AlphaFoldDB" id="A0A5P1FJW2"/>
<dbReference type="Gramene" id="ONK76870">
    <property type="protein sequence ID" value="ONK76870"/>
    <property type="gene ID" value="A4U43_C02F710"/>
</dbReference>
<dbReference type="PANTHER" id="PTHR33738:SF8">
    <property type="entry name" value="OS05G0454500 PROTEIN"/>
    <property type="match status" value="1"/>
</dbReference>
<dbReference type="OrthoDB" id="1733797at2759"/>
<feature type="region of interest" description="Disordered" evidence="1">
    <location>
        <begin position="26"/>
        <end position="58"/>
    </location>
</feature>
<feature type="region of interest" description="Disordered" evidence="1">
    <location>
        <begin position="90"/>
        <end position="118"/>
    </location>
</feature>
<evidence type="ECO:0000313" key="3">
    <source>
        <dbReference type="Proteomes" id="UP000243459"/>
    </source>
</evidence>
<proteinExistence type="predicted"/>
<dbReference type="EMBL" id="CM007382">
    <property type="protein sequence ID" value="ONK76870.1"/>
    <property type="molecule type" value="Genomic_DNA"/>
</dbReference>
<gene>
    <name evidence="2" type="ORF">A4U43_C02F710</name>
</gene>
<evidence type="ECO:0000313" key="2">
    <source>
        <dbReference type="EMBL" id="ONK76870.1"/>
    </source>
</evidence>
<name>A0A5P1FJW2_ASPOF</name>
<dbReference type="PANTHER" id="PTHR33738">
    <property type="entry name" value="EMB|CAB82975.1"/>
    <property type="match status" value="1"/>
</dbReference>
<reference evidence="3" key="1">
    <citation type="journal article" date="2017" name="Nat. Commun.">
        <title>The asparagus genome sheds light on the origin and evolution of a young Y chromosome.</title>
        <authorList>
            <person name="Harkess A."/>
            <person name="Zhou J."/>
            <person name="Xu C."/>
            <person name="Bowers J.E."/>
            <person name="Van der Hulst R."/>
            <person name="Ayyampalayam S."/>
            <person name="Mercati F."/>
            <person name="Riccardi P."/>
            <person name="McKain M.R."/>
            <person name="Kakrana A."/>
            <person name="Tang H."/>
            <person name="Ray J."/>
            <person name="Groenendijk J."/>
            <person name="Arikit S."/>
            <person name="Mathioni S.M."/>
            <person name="Nakano M."/>
            <person name="Shan H."/>
            <person name="Telgmann-Rauber A."/>
            <person name="Kanno A."/>
            <person name="Yue Z."/>
            <person name="Chen H."/>
            <person name="Li W."/>
            <person name="Chen Y."/>
            <person name="Xu X."/>
            <person name="Zhang Y."/>
            <person name="Luo S."/>
            <person name="Chen H."/>
            <person name="Gao J."/>
            <person name="Mao Z."/>
            <person name="Pires J.C."/>
            <person name="Luo M."/>
            <person name="Kudrna D."/>
            <person name="Wing R.A."/>
            <person name="Meyers B.C."/>
            <person name="Yi K."/>
            <person name="Kong H."/>
            <person name="Lavrijsen P."/>
            <person name="Sunseri F."/>
            <person name="Falavigna A."/>
            <person name="Ye Y."/>
            <person name="Leebens-Mack J.H."/>
            <person name="Chen G."/>
        </authorList>
    </citation>
    <scope>NUCLEOTIDE SEQUENCE [LARGE SCALE GENOMIC DNA]</scope>
    <source>
        <strain evidence="3">cv. DH0086</strain>
    </source>
</reference>
<organism evidence="2 3">
    <name type="scientific">Asparagus officinalis</name>
    <name type="common">Garden asparagus</name>
    <dbReference type="NCBI Taxonomy" id="4686"/>
    <lineage>
        <taxon>Eukaryota</taxon>
        <taxon>Viridiplantae</taxon>
        <taxon>Streptophyta</taxon>
        <taxon>Embryophyta</taxon>
        <taxon>Tracheophyta</taxon>
        <taxon>Spermatophyta</taxon>
        <taxon>Magnoliopsida</taxon>
        <taxon>Liliopsida</taxon>
        <taxon>Asparagales</taxon>
        <taxon>Asparagaceae</taxon>
        <taxon>Asparagoideae</taxon>
        <taxon>Asparagus</taxon>
    </lineage>
</organism>
<dbReference type="Proteomes" id="UP000243459">
    <property type="component" value="Chromosome 2"/>
</dbReference>
<protein>
    <submittedName>
        <fullName evidence="2">Uncharacterized protein</fullName>
    </submittedName>
</protein>
<feature type="compositionally biased region" description="Basic and acidic residues" evidence="1">
    <location>
        <begin position="100"/>
        <end position="109"/>
    </location>
</feature>
<evidence type="ECO:0000256" key="1">
    <source>
        <dbReference type="SAM" id="MobiDB-lite"/>
    </source>
</evidence>